<organism evidence="2 3">
    <name type="scientific">Fusarium sporotrichioides</name>
    <dbReference type="NCBI Taxonomy" id="5514"/>
    <lineage>
        <taxon>Eukaryota</taxon>
        <taxon>Fungi</taxon>
        <taxon>Dikarya</taxon>
        <taxon>Ascomycota</taxon>
        <taxon>Pezizomycotina</taxon>
        <taxon>Sordariomycetes</taxon>
        <taxon>Hypocreomycetidae</taxon>
        <taxon>Hypocreales</taxon>
        <taxon>Nectriaceae</taxon>
        <taxon>Fusarium</taxon>
    </lineage>
</organism>
<feature type="compositionally biased region" description="Polar residues" evidence="1">
    <location>
        <begin position="67"/>
        <end position="82"/>
    </location>
</feature>
<sequence length="207" mass="22288">MAEEKSPSYSAAHTEDKGAPKAIVYGVASGKITSPSNQISPLDLQSLSTSLAKIHSDLIPQIQATFSPNHHSNMPPYTNSDDSAGIKSDQRGPQWNGCEAGRGFHQENRRIYKINGPLSEQLAKNEPTRCIFNNSVKTGRGDQNNRHLVKFVGDITGAVEPNMDNHQWNGCRVEPAPGDGANDEIIGRQLNGIEVVGEEAATDAESG</sequence>
<keyword evidence="3" id="KW-1185">Reference proteome</keyword>
<dbReference type="Proteomes" id="UP000266152">
    <property type="component" value="Unassembled WGS sequence"/>
</dbReference>
<feature type="region of interest" description="Disordered" evidence="1">
    <location>
        <begin position="67"/>
        <end position="92"/>
    </location>
</feature>
<gene>
    <name evidence="2" type="ORF">FSPOR_10569</name>
</gene>
<name>A0A395RL64_FUSSP</name>
<dbReference type="AlphaFoldDB" id="A0A395RL64"/>
<evidence type="ECO:0000256" key="1">
    <source>
        <dbReference type="SAM" id="MobiDB-lite"/>
    </source>
</evidence>
<protein>
    <submittedName>
        <fullName evidence="2">Uncharacterized protein</fullName>
    </submittedName>
</protein>
<evidence type="ECO:0000313" key="3">
    <source>
        <dbReference type="Proteomes" id="UP000266152"/>
    </source>
</evidence>
<dbReference type="EMBL" id="PXOF01000184">
    <property type="protein sequence ID" value="RGP60602.1"/>
    <property type="molecule type" value="Genomic_DNA"/>
</dbReference>
<proteinExistence type="predicted"/>
<reference evidence="2 3" key="1">
    <citation type="journal article" date="2018" name="PLoS Pathog.">
        <title>Evolution of structural diversity of trichothecenes, a family of toxins produced by plant pathogenic and entomopathogenic fungi.</title>
        <authorList>
            <person name="Proctor R.H."/>
            <person name="McCormick S.P."/>
            <person name="Kim H.S."/>
            <person name="Cardoza R.E."/>
            <person name="Stanley A.M."/>
            <person name="Lindo L."/>
            <person name="Kelly A."/>
            <person name="Brown D.W."/>
            <person name="Lee T."/>
            <person name="Vaughan M.M."/>
            <person name="Alexander N.J."/>
            <person name="Busman M."/>
            <person name="Gutierrez S."/>
        </authorList>
    </citation>
    <scope>NUCLEOTIDE SEQUENCE [LARGE SCALE GENOMIC DNA]</scope>
    <source>
        <strain evidence="2 3">NRRL 3299</strain>
    </source>
</reference>
<comment type="caution">
    <text evidence="2">The sequence shown here is derived from an EMBL/GenBank/DDBJ whole genome shotgun (WGS) entry which is preliminary data.</text>
</comment>
<accession>A0A395RL64</accession>
<evidence type="ECO:0000313" key="2">
    <source>
        <dbReference type="EMBL" id="RGP60602.1"/>
    </source>
</evidence>